<dbReference type="RefSeq" id="WP_023558495.1">
    <property type="nucleotide sequence ID" value="NZ_KI629785.1"/>
</dbReference>
<dbReference type="OrthoDB" id="9814200at2"/>
<dbReference type="SUPFAM" id="SSF46689">
    <property type="entry name" value="Homeodomain-like"/>
    <property type="match status" value="1"/>
</dbReference>
<dbReference type="InterPro" id="IPR049484">
    <property type="entry name" value="Rv0078-like_C"/>
</dbReference>
<keyword evidence="3" id="KW-0804">Transcription</keyword>
<dbReference type="EMBL" id="AYJU01000017">
    <property type="protein sequence ID" value="EST53734.1"/>
    <property type="molecule type" value="Genomic_DNA"/>
</dbReference>
<dbReference type="GO" id="GO:0000976">
    <property type="term" value="F:transcription cis-regulatory region binding"/>
    <property type="evidence" value="ECO:0007669"/>
    <property type="project" value="TreeGrafter"/>
</dbReference>
<evidence type="ECO:0000259" key="5">
    <source>
        <dbReference type="PROSITE" id="PS50977"/>
    </source>
</evidence>
<comment type="caution">
    <text evidence="6">The sequence shown here is derived from an EMBL/GenBank/DDBJ whole genome shotgun (WGS) entry which is preliminary data.</text>
</comment>
<sequence>MRRNKEETAITIQTLIEVARTHFTERGYADAALEEIVQEAGLTRGALYHHFGNKKGLFQAVLDTVQKEVAERVETQAATSADVWEQLILGCRAFITAAVEPRNKRIMLLDGPAVLGWEEWRRMDEQNSMRLLRAQIQFMQQQGELRQVAVDALTHMLSGAMNEAALWIAQAAEDEQAYEESMSVISLLLEGLRGPDSME</sequence>
<evidence type="ECO:0000313" key="6">
    <source>
        <dbReference type="EMBL" id="EST53734.1"/>
    </source>
</evidence>
<dbReference type="Pfam" id="PF21351">
    <property type="entry name" value="TetR_C_41"/>
    <property type="match status" value="1"/>
</dbReference>
<dbReference type="eggNOG" id="COG1309">
    <property type="taxonomic scope" value="Bacteria"/>
</dbReference>
<keyword evidence="7" id="KW-1185">Reference proteome</keyword>
<gene>
    <name evidence="6" type="ORF">T458_23510</name>
</gene>
<dbReference type="InterPro" id="IPR001647">
    <property type="entry name" value="HTH_TetR"/>
</dbReference>
<protein>
    <submittedName>
        <fullName evidence="6">Transcriptional regulator</fullName>
    </submittedName>
</protein>
<dbReference type="InterPro" id="IPR050109">
    <property type="entry name" value="HTH-type_TetR-like_transc_reg"/>
</dbReference>
<dbReference type="InterPro" id="IPR009057">
    <property type="entry name" value="Homeodomain-like_sf"/>
</dbReference>
<dbReference type="Pfam" id="PF00440">
    <property type="entry name" value="TetR_N"/>
    <property type="match status" value="1"/>
</dbReference>
<keyword evidence="2 4" id="KW-0238">DNA-binding</keyword>
<feature type="domain" description="HTH tetR-type" evidence="5">
    <location>
        <begin position="9"/>
        <end position="69"/>
    </location>
</feature>
<dbReference type="PANTHER" id="PTHR30055">
    <property type="entry name" value="HTH-TYPE TRANSCRIPTIONAL REGULATOR RUTR"/>
    <property type="match status" value="1"/>
</dbReference>
<accession>V6M588</accession>
<keyword evidence="1" id="KW-0805">Transcription regulation</keyword>
<reference evidence="6 7" key="1">
    <citation type="journal article" date="2014" name="Genome Announc.">
        <title>Draft Genome Sequence of Brevibacillus panacihumi Strain W25, a Halotolerant Hydrocarbon-Degrading Bacterium.</title>
        <authorList>
            <person name="Wang X."/>
            <person name="Jin D."/>
            <person name="Zhou L."/>
            <person name="Wu L."/>
            <person name="An W."/>
            <person name="Chen Y."/>
            <person name="Zhao L."/>
        </authorList>
    </citation>
    <scope>NUCLEOTIDE SEQUENCE [LARGE SCALE GENOMIC DNA]</scope>
    <source>
        <strain evidence="6 7">W25</strain>
    </source>
</reference>
<feature type="DNA-binding region" description="H-T-H motif" evidence="4">
    <location>
        <begin position="32"/>
        <end position="51"/>
    </location>
</feature>
<proteinExistence type="predicted"/>
<organism evidence="6 7">
    <name type="scientific">Brevibacillus panacihumi W25</name>
    <dbReference type="NCBI Taxonomy" id="1408254"/>
    <lineage>
        <taxon>Bacteria</taxon>
        <taxon>Bacillati</taxon>
        <taxon>Bacillota</taxon>
        <taxon>Bacilli</taxon>
        <taxon>Bacillales</taxon>
        <taxon>Paenibacillaceae</taxon>
        <taxon>Brevibacillus</taxon>
    </lineage>
</organism>
<dbReference type="PROSITE" id="PS50977">
    <property type="entry name" value="HTH_TETR_2"/>
    <property type="match status" value="1"/>
</dbReference>
<dbReference type="STRING" id="1408254.T458_23510"/>
<evidence type="ECO:0000313" key="7">
    <source>
        <dbReference type="Proteomes" id="UP000017973"/>
    </source>
</evidence>
<dbReference type="AlphaFoldDB" id="V6M588"/>
<dbReference type="PANTHER" id="PTHR30055:SF234">
    <property type="entry name" value="HTH-TYPE TRANSCRIPTIONAL REGULATOR BETI"/>
    <property type="match status" value="1"/>
</dbReference>
<dbReference type="Proteomes" id="UP000017973">
    <property type="component" value="Unassembled WGS sequence"/>
</dbReference>
<dbReference type="InterPro" id="IPR036271">
    <property type="entry name" value="Tet_transcr_reg_TetR-rel_C_sf"/>
</dbReference>
<evidence type="ECO:0000256" key="4">
    <source>
        <dbReference type="PROSITE-ProRule" id="PRU00335"/>
    </source>
</evidence>
<dbReference type="PATRIC" id="fig|1408254.3.peg.4621"/>
<evidence type="ECO:0000256" key="2">
    <source>
        <dbReference type="ARBA" id="ARBA00023125"/>
    </source>
</evidence>
<evidence type="ECO:0000256" key="1">
    <source>
        <dbReference type="ARBA" id="ARBA00023015"/>
    </source>
</evidence>
<dbReference type="PRINTS" id="PR00455">
    <property type="entry name" value="HTHTETR"/>
</dbReference>
<dbReference type="SUPFAM" id="SSF48498">
    <property type="entry name" value="Tetracyclin repressor-like, C-terminal domain"/>
    <property type="match status" value="1"/>
</dbReference>
<dbReference type="Gene3D" id="1.10.357.10">
    <property type="entry name" value="Tetracycline Repressor, domain 2"/>
    <property type="match status" value="1"/>
</dbReference>
<dbReference type="HOGENOM" id="CLU_069356_24_2_9"/>
<name>V6M588_9BACL</name>
<dbReference type="GO" id="GO:0003700">
    <property type="term" value="F:DNA-binding transcription factor activity"/>
    <property type="evidence" value="ECO:0007669"/>
    <property type="project" value="TreeGrafter"/>
</dbReference>
<evidence type="ECO:0000256" key="3">
    <source>
        <dbReference type="ARBA" id="ARBA00023163"/>
    </source>
</evidence>